<keyword evidence="10" id="KW-1185">Reference proteome</keyword>
<feature type="transmembrane region" description="Helical" evidence="7">
    <location>
        <begin position="100"/>
        <end position="122"/>
    </location>
</feature>
<name>A0A5K7Z126_9BACT</name>
<dbReference type="AlphaFoldDB" id="A0A5K7Z126"/>
<keyword evidence="2 7" id="KW-0813">Transport</keyword>
<dbReference type="Proteomes" id="UP000427769">
    <property type="component" value="Chromosome"/>
</dbReference>
<feature type="domain" description="ABC transmembrane type-1" evidence="8">
    <location>
        <begin position="94"/>
        <end position="311"/>
    </location>
</feature>
<evidence type="ECO:0000313" key="10">
    <source>
        <dbReference type="Proteomes" id="UP000427769"/>
    </source>
</evidence>
<dbReference type="CDD" id="cd06261">
    <property type="entry name" value="TM_PBP2"/>
    <property type="match status" value="1"/>
</dbReference>
<feature type="transmembrane region" description="Helical" evidence="7">
    <location>
        <begin position="134"/>
        <end position="158"/>
    </location>
</feature>
<dbReference type="InterPro" id="IPR045621">
    <property type="entry name" value="BPD_transp_1_N"/>
</dbReference>
<gene>
    <name evidence="9" type="ORF">DSCW_28130</name>
</gene>
<evidence type="ECO:0000313" key="9">
    <source>
        <dbReference type="EMBL" id="BBO75396.1"/>
    </source>
</evidence>
<dbReference type="RefSeq" id="WP_155304323.1">
    <property type="nucleotide sequence ID" value="NZ_AP021875.1"/>
</dbReference>
<dbReference type="SUPFAM" id="SSF161098">
    <property type="entry name" value="MetI-like"/>
    <property type="match status" value="1"/>
</dbReference>
<dbReference type="PANTHER" id="PTHR43163:SF2">
    <property type="entry name" value="ABC TRANSPORTER PERMEASE PROTEIN"/>
    <property type="match status" value="1"/>
</dbReference>
<evidence type="ECO:0000256" key="6">
    <source>
        <dbReference type="ARBA" id="ARBA00023136"/>
    </source>
</evidence>
<evidence type="ECO:0000259" key="8">
    <source>
        <dbReference type="PROSITE" id="PS50928"/>
    </source>
</evidence>
<dbReference type="PROSITE" id="PS50928">
    <property type="entry name" value="ABC_TM1"/>
    <property type="match status" value="1"/>
</dbReference>
<keyword evidence="4 7" id="KW-0812">Transmembrane</keyword>
<keyword evidence="6 7" id="KW-0472">Membrane</keyword>
<evidence type="ECO:0000256" key="7">
    <source>
        <dbReference type="RuleBase" id="RU363032"/>
    </source>
</evidence>
<evidence type="ECO:0000256" key="5">
    <source>
        <dbReference type="ARBA" id="ARBA00022989"/>
    </source>
</evidence>
<keyword evidence="5 7" id="KW-1133">Transmembrane helix</keyword>
<sequence>MATYLIKRLLQGIVVLLAVSFVCFIIFRYTGDPVLMLAGKYATQEEREMVRVAYGLDRPLHIQYISFIGGALRGNFGKSYISQVDAFDMIVERMPATLELAFSAICISFVLGVGLGVLISVWPTGMISRAIMAGSILGISIPTFLIGILLVMVFSVYLEILPSFGRGDTIQIGFWRTGLLTIDGWKHIVLPALTLSGYQLAVLLRLTRAGMREVLSEEYIKTAWAKGLSPFKVIIKHALRNVLIPVVTIAGLSFGELIAFSIVTETIFQWPGMGNLLLTSIFETDQPVIVTYIMLAAFIILTINILVDLMYALLNPRIRY</sequence>
<evidence type="ECO:0000256" key="2">
    <source>
        <dbReference type="ARBA" id="ARBA00022448"/>
    </source>
</evidence>
<dbReference type="Gene3D" id="1.10.3720.10">
    <property type="entry name" value="MetI-like"/>
    <property type="match status" value="1"/>
</dbReference>
<evidence type="ECO:0000256" key="3">
    <source>
        <dbReference type="ARBA" id="ARBA00022475"/>
    </source>
</evidence>
<feature type="transmembrane region" description="Helical" evidence="7">
    <location>
        <begin position="288"/>
        <end position="314"/>
    </location>
</feature>
<evidence type="ECO:0000256" key="4">
    <source>
        <dbReference type="ARBA" id="ARBA00022692"/>
    </source>
</evidence>
<protein>
    <submittedName>
        <fullName evidence="9">ABC transporter permease</fullName>
    </submittedName>
</protein>
<dbReference type="OrthoDB" id="9778910at2"/>
<feature type="transmembrane region" description="Helical" evidence="7">
    <location>
        <begin position="12"/>
        <end position="31"/>
    </location>
</feature>
<dbReference type="InterPro" id="IPR035906">
    <property type="entry name" value="MetI-like_sf"/>
</dbReference>
<dbReference type="EMBL" id="AP021875">
    <property type="protein sequence ID" value="BBO75396.1"/>
    <property type="molecule type" value="Genomic_DNA"/>
</dbReference>
<dbReference type="PANTHER" id="PTHR43163">
    <property type="entry name" value="DIPEPTIDE TRANSPORT SYSTEM PERMEASE PROTEIN DPPB-RELATED"/>
    <property type="match status" value="1"/>
</dbReference>
<comment type="similarity">
    <text evidence="7">Belongs to the binding-protein-dependent transport system permease family.</text>
</comment>
<dbReference type="Pfam" id="PF19300">
    <property type="entry name" value="BPD_transp_1_N"/>
    <property type="match status" value="1"/>
</dbReference>
<dbReference type="InterPro" id="IPR000515">
    <property type="entry name" value="MetI-like"/>
</dbReference>
<dbReference type="KEGG" id="dwd:DSCW_28130"/>
<reference evidence="9 10" key="1">
    <citation type="submission" date="2019-11" db="EMBL/GenBank/DDBJ databases">
        <title>Comparative genomics of hydrocarbon-degrading Desulfosarcina strains.</title>
        <authorList>
            <person name="Watanabe M."/>
            <person name="Kojima H."/>
            <person name="Fukui M."/>
        </authorList>
    </citation>
    <scope>NUCLEOTIDE SEQUENCE [LARGE SCALE GENOMIC DNA]</scope>
    <source>
        <strain evidence="9 10">PP31</strain>
    </source>
</reference>
<accession>A0A5K7Z126</accession>
<feature type="transmembrane region" description="Helical" evidence="7">
    <location>
        <begin position="188"/>
        <end position="206"/>
    </location>
</feature>
<evidence type="ECO:0000256" key="1">
    <source>
        <dbReference type="ARBA" id="ARBA00004651"/>
    </source>
</evidence>
<comment type="subcellular location">
    <subcellularLocation>
        <location evidence="1 7">Cell membrane</location>
        <topology evidence="1 7">Multi-pass membrane protein</topology>
    </subcellularLocation>
</comment>
<dbReference type="GO" id="GO:0055085">
    <property type="term" value="P:transmembrane transport"/>
    <property type="evidence" value="ECO:0007669"/>
    <property type="project" value="InterPro"/>
</dbReference>
<proteinExistence type="inferred from homology"/>
<dbReference type="GO" id="GO:0005886">
    <property type="term" value="C:plasma membrane"/>
    <property type="evidence" value="ECO:0007669"/>
    <property type="project" value="UniProtKB-SubCell"/>
</dbReference>
<feature type="transmembrane region" description="Helical" evidence="7">
    <location>
        <begin position="242"/>
        <end position="268"/>
    </location>
</feature>
<keyword evidence="3" id="KW-1003">Cell membrane</keyword>
<organism evidence="9 10">
    <name type="scientific">Desulfosarcina widdelii</name>
    <dbReference type="NCBI Taxonomy" id="947919"/>
    <lineage>
        <taxon>Bacteria</taxon>
        <taxon>Pseudomonadati</taxon>
        <taxon>Thermodesulfobacteriota</taxon>
        <taxon>Desulfobacteria</taxon>
        <taxon>Desulfobacterales</taxon>
        <taxon>Desulfosarcinaceae</taxon>
        <taxon>Desulfosarcina</taxon>
    </lineage>
</organism>
<dbReference type="Pfam" id="PF00528">
    <property type="entry name" value="BPD_transp_1"/>
    <property type="match status" value="1"/>
</dbReference>